<keyword evidence="10" id="KW-1185">Reference proteome</keyword>
<dbReference type="PANTHER" id="PTHR45745:SF1">
    <property type="entry name" value="PHOSPHOGLUCOMUTASE 2B-RELATED"/>
    <property type="match status" value="1"/>
</dbReference>
<dbReference type="AlphaFoldDB" id="A0A939BR94"/>
<evidence type="ECO:0000313" key="9">
    <source>
        <dbReference type="EMBL" id="MBM7589352.1"/>
    </source>
</evidence>
<dbReference type="InterPro" id="IPR005846">
    <property type="entry name" value="A-D-PHexomutase_a/b/a-III"/>
</dbReference>
<dbReference type="RefSeq" id="WP_204517077.1">
    <property type="nucleotide sequence ID" value="NZ_BAABIN010000015.1"/>
</dbReference>
<feature type="domain" description="Alpha-D-phosphohexomutase alpha/beta/alpha" evidence="8">
    <location>
        <begin position="271"/>
        <end position="381"/>
    </location>
</feature>
<evidence type="ECO:0000256" key="3">
    <source>
        <dbReference type="ARBA" id="ARBA00022723"/>
    </source>
</evidence>
<keyword evidence="3" id="KW-0479">Metal-binding</keyword>
<dbReference type="Pfam" id="PF02880">
    <property type="entry name" value="PGM_PMM_III"/>
    <property type="match status" value="1"/>
</dbReference>
<evidence type="ECO:0000256" key="5">
    <source>
        <dbReference type="ARBA" id="ARBA00023235"/>
    </source>
</evidence>
<dbReference type="Pfam" id="PF02878">
    <property type="entry name" value="PGM_PMM_I"/>
    <property type="match status" value="1"/>
</dbReference>
<dbReference type="InterPro" id="IPR016055">
    <property type="entry name" value="A-D-PHexomutase_a/b/a-I/II/III"/>
</dbReference>
<accession>A0A939BR94</accession>
<dbReference type="InterPro" id="IPR036900">
    <property type="entry name" value="A-D-PHexomutase_C_sf"/>
</dbReference>
<dbReference type="GO" id="GO:0005975">
    <property type="term" value="P:carbohydrate metabolic process"/>
    <property type="evidence" value="ECO:0007669"/>
    <property type="project" value="InterPro"/>
</dbReference>
<evidence type="ECO:0000256" key="4">
    <source>
        <dbReference type="ARBA" id="ARBA00022842"/>
    </source>
</evidence>
<dbReference type="InterPro" id="IPR005845">
    <property type="entry name" value="A-D-PHexomutase_a/b/a-II"/>
</dbReference>
<comment type="caution">
    <text evidence="9">The sequence shown here is derived from an EMBL/GenBank/DDBJ whole genome shotgun (WGS) entry which is preliminary data.</text>
</comment>
<evidence type="ECO:0000256" key="2">
    <source>
        <dbReference type="ARBA" id="ARBA00022553"/>
    </source>
</evidence>
<evidence type="ECO:0000313" key="10">
    <source>
        <dbReference type="Proteomes" id="UP000717624"/>
    </source>
</evidence>
<evidence type="ECO:0000256" key="1">
    <source>
        <dbReference type="ARBA" id="ARBA00010231"/>
    </source>
</evidence>
<gene>
    <name evidence="9" type="ORF">JOD01_000950</name>
</gene>
<dbReference type="GO" id="GO:0046872">
    <property type="term" value="F:metal ion binding"/>
    <property type="evidence" value="ECO:0007669"/>
    <property type="project" value="UniProtKB-KW"/>
</dbReference>
<feature type="domain" description="Alpha-D-phosphohexomutase alpha/beta/alpha" evidence="7">
    <location>
        <begin position="169"/>
        <end position="266"/>
    </location>
</feature>
<dbReference type="Proteomes" id="UP000717624">
    <property type="component" value="Unassembled WGS sequence"/>
</dbReference>
<reference evidence="9" key="1">
    <citation type="submission" date="2021-01" db="EMBL/GenBank/DDBJ databases">
        <title>Genomic Encyclopedia of Type Strains, Phase IV (KMG-IV): sequencing the most valuable type-strain genomes for metagenomic binning, comparative biology and taxonomic classification.</title>
        <authorList>
            <person name="Goeker M."/>
        </authorList>
    </citation>
    <scope>NUCLEOTIDE SEQUENCE</scope>
    <source>
        <strain evidence="9">DSM 25523</strain>
    </source>
</reference>
<dbReference type="SUPFAM" id="SSF55957">
    <property type="entry name" value="Phosphoglucomutase, C-terminal domain"/>
    <property type="match status" value="1"/>
</dbReference>
<dbReference type="GO" id="GO:0008973">
    <property type="term" value="F:phosphopentomutase activity"/>
    <property type="evidence" value="ECO:0007669"/>
    <property type="project" value="TreeGrafter"/>
</dbReference>
<keyword evidence="2" id="KW-0597">Phosphoprotein</keyword>
<sequence length="476" mass="52666">MPNRIVYRREGWRDVIANGFTVEHVRLVAQAIALYLKENQLQHNRLIVGYDNRFMGRYFAEEVVKVLAANEIAVYLSNEPTPTPVVAFAVKHFAASGAIMVSAGGLGAEYNGLRYIPEHGGMASGAVNSRLQQLLAEVQRSGEVPILTLEEALSLRRMSYLFLRPHYEARLRQIIHFPLLKEAGLPVVIDPLFGASGGYLSNLLAEAGVPFHSIHDLPDPLFGGLSPEINERNLQQLGAEVSRRKAAIGLANDGDASHFGAVDRQGRWLSPNKVACLLAWHLLKNRKSNGRIVRSLAASHMLDRIAEHYRLPFVETPAGFEHVSAQSLQGDLLLGCAEDGACCFGGHIAERDGLLANLLLWEMCAWEEKGLDQLVEELHEQFGDVSDCRFTVPLKRKAGQRQKPLPLSVPAQVGPYWVADVRESADLQLLLAGGHWICIQPLETEAKLQVYCEAADQQALEQIREGIQEWFAEAAI</sequence>
<feature type="domain" description="Alpha-D-phosphohexomutase alpha/beta/alpha" evidence="6">
    <location>
        <begin position="8"/>
        <end position="137"/>
    </location>
</feature>
<dbReference type="GO" id="GO:0006166">
    <property type="term" value="P:purine ribonucleoside salvage"/>
    <property type="evidence" value="ECO:0007669"/>
    <property type="project" value="TreeGrafter"/>
</dbReference>
<keyword evidence="4" id="KW-0460">Magnesium</keyword>
<proteinExistence type="inferred from homology"/>
<evidence type="ECO:0000259" key="7">
    <source>
        <dbReference type="Pfam" id="PF02879"/>
    </source>
</evidence>
<keyword evidence="5" id="KW-0413">Isomerase</keyword>
<dbReference type="EMBL" id="JAFBEB010000002">
    <property type="protein sequence ID" value="MBM7589352.1"/>
    <property type="molecule type" value="Genomic_DNA"/>
</dbReference>
<dbReference type="SUPFAM" id="SSF53738">
    <property type="entry name" value="Phosphoglucomutase, first 3 domains"/>
    <property type="match status" value="2"/>
</dbReference>
<comment type="similarity">
    <text evidence="1">Belongs to the phosphohexose mutase family.</text>
</comment>
<dbReference type="PANTHER" id="PTHR45745">
    <property type="entry name" value="PHOSPHOMANNOMUTASE 45A"/>
    <property type="match status" value="1"/>
</dbReference>
<dbReference type="Gene3D" id="3.30.310.50">
    <property type="entry name" value="Alpha-D-phosphohexomutase, C-terminal domain"/>
    <property type="match status" value="1"/>
</dbReference>
<evidence type="ECO:0000259" key="8">
    <source>
        <dbReference type="Pfam" id="PF02880"/>
    </source>
</evidence>
<protein>
    <submittedName>
        <fullName evidence="9">Phosphomannomutase</fullName>
    </submittedName>
</protein>
<dbReference type="Pfam" id="PF02879">
    <property type="entry name" value="PGM_PMM_II"/>
    <property type="match status" value="1"/>
</dbReference>
<evidence type="ECO:0000259" key="6">
    <source>
        <dbReference type="Pfam" id="PF02878"/>
    </source>
</evidence>
<dbReference type="InterPro" id="IPR005844">
    <property type="entry name" value="A-D-PHexomutase_a/b/a-I"/>
</dbReference>
<name>A0A939BR94_9BACL</name>
<organism evidence="9 10">
    <name type="scientific">Brevibacillus fulvus</name>
    <dbReference type="NCBI Taxonomy" id="1125967"/>
    <lineage>
        <taxon>Bacteria</taxon>
        <taxon>Bacillati</taxon>
        <taxon>Bacillota</taxon>
        <taxon>Bacilli</taxon>
        <taxon>Bacillales</taxon>
        <taxon>Paenibacillaceae</taxon>
        <taxon>Brevibacillus</taxon>
    </lineage>
</organism>
<dbReference type="Gene3D" id="3.40.120.10">
    <property type="entry name" value="Alpha-D-Glucose-1,6-Bisphosphate, subunit A, domain 3"/>
    <property type="match status" value="3"/>
</dbReference>